<keyword evidence="4" id="KW-1185">Reference proteome</keyword>
<evidence type="ECO:0000256" key="2">
    <source>
        <dbReference type="SAM" id="Phobius"/>
    </source>
</evidence>
<keyword evidence="1" id="KW-0813">Transport</keyword>
<dbReference type="Pfam" id="PF09527">
    <property type="entry name" value="ATPase_gene1"/>
    <property type="match status" value="1"/>
</dbReference>
<dbReference type="Proteomes" id="UP001597135">
    <property type="component" value="Unassembled WGS sequence"/>
</dbReference>
<proteinExistence type="inferred from homology"/>
<keyword evidence="2" id="KW-0812">Transmembrane</keyword>
<organism evidence="3 4">
    <name type="scientific">Litorisediminicola beolgyonensis</name>
    <dbReference type="NCBI Taxonomy" id="1173614"/>
    <lineage>
        <taxon>Bacteria</taxon>
        <taxon>Pseudomonadati</taxon>
        <taxon>Pseudomonadota</taxon>
        <taxon>Alphaproteobacteria</taxon>
        <taxon>Rhodobacterales</taxon>
        <taxon>Paracoccaceae</taxon>
        <taxon>Litorisediminicola</taxon>
    </lineage>
</organism>
<comment type="caution">
    <text evidence="3">The sequence shown here is derived from an EMBL/GenBank/DDBJ whole genome shotgun (WGS) entry which is preliminary data.</text>
</comment>
<keyword evidence="2" id="KW-1133">Transmembrane helix</keyword>
<evidence type="ECO:0000256" key="1">
    <source>
        <dbReference type="PIRNR" id="PIRNR032126"/>
    </source>
</evidence>
<gene>
    <name evidence="3" type="ORF">ACFQ4E_10165</name>
</gene>
<feature type="transmembrane region" description="Helical" evidence="2">
    <location>
        <begin position="36"/>
        <end position="56"/>
    </location>
</feature>
<keyword evidence="1" id="KW-0406">Ion transport</keyword>
<feature type="transmembrane region" description="Helical" evidence="2">
    <location>
        <begin position="62"/>
        <end position="80"/>
    </location>
</feature>
<keyword evidence="1 2" id="KW-0472">Membrane</keyword>
<comment type="similarity">
    <text evidence="1">Belongs to the bacterial AtpI family.</text>
</comment>
<protein>
    <recommendedName>
        <fullName evidence="1">ATP synthase protein I</fullName>
    </recommendedName>
</protein>
<dbReference type="InterPro" id="IPR016989">
    <property type="entry name" value="Atp1_alphaprobac"/>
</dbReference>
<reference evidence="4" key="1">
    <citation type="journal article" date="2019" name="Int. J. Syst. Evol. Microbiol.">
        <title>The Global Catalogue of Microorganisms (GCM) 10K type strain sequencing project: providing services to taxonomists for standard genome sequencing and annotation.</title>
        <authorList>
            <consortium name="The Broad Institute Genomics Platform"/>
            <consortium name="The Broad Institute Genome Sequencing Center for Infectious Disease"/>
            <person name="Wu L."/>
            <person name="Ma J."/>
        </authorList>
    </citation>
    <scope>NUCLEOTIDE SEQUENCE [LARGE SCALE GENOMIC DNA]</scope>
    <source>
        <strain evidence="4">CCUG 62953</strain>
    </source>
</reference>
<dbReference type="EMBL" id="JBHTMU010000015">
    <property type="protein sequence ID" value="MFD1342783.1"/>
    <property type="molecule type" value="Genomic_DNA"/>
</dbReference>
<dbReference type="PIRSF" id="PIRSF032126">
    <property type="entry name" value="F0F1_ATP_synthase_subunit_I"/>
    <property type="match status" value="1"/>
</dbReference>
<evidence type="ECO:0000313" key="4">
    <source>
        <dbReference type="Proteomes" id="UP001597135"/>
    </source>
</evidence>
<dbReference type="RefSeq" id="WP_386803164.1">
    <property type="nucleotide sequence ID" value="NZ_JBHTMU010000015.1"/>
</dbReference>
<comment type="function">
    <text evidence="1">A possible function for this protein is to guide the assembly of the membrane sector of the ATPase enzyme complex.</text>
</comment>
<keyword evidence="1" id="KW-0375">Hydrogen ion transport</keyword>
<name>A0ABW3ZJD1_9RHOB</name>
<evidence type="ECO:0000313" key="3">
    <source>
        <dbReference type="EMBL" id="MFD1342783.1"/>
    </source>
</evidence>
<dbReference type="InterPro" id="IPR032820">
    <property type="entry name" value="ATPase_put"/>
</dbReference>
<accession>A0ABW3ZJD1</accession>
<sequence length="105" mass="11272">MAALEARIAAAKAAKAPQRKHQEEHYSQAHLAWRMVIELVAGLGIGFGIGFGLDALLGTRPWALVLFTLLGFVAGVKTMIRSANEIQETKLAEQAGENEGTRDGD</sequence>